<dbReference type="AlphaFoldDB" id="A0A6J7KD77"/>
<dbReference type="PANTHER" id="PTHR12318:SF0">
    <property type="entry name" value="ACYL-COENZYME A DIPHOSPHATASE NUDT19"/>
    <property type="match status" value="1"/>
</dbReference>
<dbReference type="EMBL" id="CAFBNC010000144">
    <property type="protein sequence ID" value="CAB4953515.1"/>
    <property type="molecule type" value="Genomic_DNA"/>
</dbReference>
<proteinExistence type="predicted"/>
<evidence type="ECO:0000256" key="3">
    <source>
        <dbReference type="ARBA" id="ARBA00022723"/>
    </source>
</evidence>
<dbReference type="GO" id="GO:0016818">
    <property type="term" value="F:hydrolase activity, acting on acid anhydrides, in phosphorus-containing anhydrides"/>
    <property type="evidence" value="ECO:0007669"/>
    <property type="project" value="InterPro"/>
</dbReference>
<evidence type="ECO:0000256" key="6">
    <source>
        <dbReference type="ARBA" id="ARBA00023211"/>
    </source>
</evidence>
<name>A0A6J7KD77_9ZZZZ</name>
<protein>
    <submittedName>
        <fullName evidence="7">Unannotated protein</fullName>
    </submittedName>
</protein>
<gene>
    <name evidence="7" type="ORF">UFOPK3733_02018</name>
</gene>
<dbReference type="SUPFAM" id="SSF55811">
    <property type="entry name" value="Nudix"/>
    <property type="match status" value="1"/>
</dbReference>
<evidence type="ECO:0000256" key="4">
    <source>
        <dbReference type="ARBA" id="ARBA00022801"/>
    </source>
</evidence>
<comment type="cofactor">
    <cofactor evidence="1">
        <name>Mn(2+)</name>
        <dbReference type="ChEBI" id="CHEBI:29035"/>
    </cofactor>
</comment>
<keyword evidence="5" id="KW-0460">Magnesium</keyword>
<comment type="cofactor">
    <cofactor evidence="2">
        <name>Mg(2+)</name>
        <dbReference type="ChEBI" id="CHEBI:18420"/>
    </cofactor>
</comment>
<dbReference type="Gene3D" id="3.90.79.10">
    <property type="entry name" value="Nucleoside Triphosphate Pyrophosphohydrolase"/>
    <property type="match status" value="1"/>
</dbReference>
<evidence type="ECO:0000256" key="1">
    <source>
        <dbReference type="ARBA" id="ARBA00001936"/>
    </source>
</evidence>
<dbReference type="PANTHER" id="PTHR12318">
    <property type="entry name" value="TESTOSTERONE-REGULATED PROTEIN RP2"/>
    <property type="match status" value="1"/>
</dbReference>
<sequence length="159" mass="17477">MREAAEEADALITAEDLVWMSHWTPPMEAAKRFSTFFFIGPAPEHVLTADGGEIHELAWMAPADAMARRNAGEIELIPPTFITLALLSRFADVASALTHYASSEPEQFVTRFAGIDGTAIAMYDEDAGYATGDASVPGARHRLWMGEGDWVYERSVWPS</sequence>
<organism evidence="7">
    <name type="scientific">freshwater metagenome</name>
    <dbReference type="NCBI Taxonomy" id="449393"/>
    <lineage>
        <taxon>unclassified sequences</taxon>
        <taxon>metagenomes</taxon>
        <taxon>ecological metagenomes</taxon>
    </lineage>
</organism>
<keyword evidence="6" id="KW-0464">Manganese</keyword>
<dbReference type="GO" id="GO:0046872">
    <property type="term" value="F:metal ion binding"/>
    <property type="evidence" value="ECO:0007669"/>
    <property type="project" value="UniProtKB-KW"/>
</dbReference>
<keyword evidence="4" id="KW-0378">Hydrolase</keyword>
<dbReference type="InterPro" id="IPR015797">
    <property type="entry name" value="NUDIX_hydrolase-like_dom_sf"/>
</dbReference>
<dbReference type="InterPro" id="IPR039121">
    <property type="entry name" value="NUDT19"/>
</dbReference>
<accession>A0A6J7KD77</accession>
<reference evidence="7" key="1">
    <citation type="submission" date="2020-05" db="EMBL/GenBank/DDBJ databases">
        <authorList>
            <person name="Chiriac C."/>
            <person name="Salcher M."/>
            <person name="Ghai R."/>
            <person name="Kavagutti S V."/>
        </authorList>
    </citation>
    <scope>NUCLEOTIDE SEQUENCE</scope>
</reference>
<evidence type="ECO:0000256" key="2">
    <source>
        <dbReference type="ARBA" id="ARBA00001946"/>
    </source>
</evidence>
<evidence type="ECO:0000256" key="5">
    <source>
        <dbReference type="ARBA" id="ARBA00022842"/>
    </source>
</evidence>
<evidence type="ECO:0000313" key="7">
    <source>
        <dbReference type="EMBL" id="CAB4953515.1"/>
    </source>
</evidence>
<keyword evidence="3" id="KW-0479">Metal-binding</keyword>